<dbReference type="Proteomes" id="UP000327108">
    <property type="component" value="Unassembled WGS sequence"/>
</dbReference>
<dbReference type="PROSITE" id="PS00758">
    <property type="entry name" value="ARGE_DAPE_CPG2_1"/>
    <property type="match status" value="1"/>
</dbReference>
<evidence type="ECO:0000256" key="1">
    <source>
        <dbReference type="ARBA" id="ARBA00006153"/>
    </source>
</evidence>
<dbReference type="EMBL" id="VYXQ01000014">
    <property type="protein sequence ID" value="KAA9367062.1"/>
    <property type="molecule type" value="Genomic_DNA"/>
</dbReference>
<evidence type="ECO:0000313" key="6">
    <source>
        <dbReference type="EMBL" id="KAA9367062.1"/>
    </source>
</evidence>
<dbReference type="GO" id="GO:0046872">
    <property type="term" value="F:metal ion binding"/>
    <property type="evidence" value="ECO:0007669"/>
    <property type="project" value="UniProtKB-KW"/>
</dbReference>
<feature type="binding site" evidence="3">
    <location>
        <position position="139"/>
    </location>
    <ligand>
        <name>Zn(2+)</name>
        <dbReference type="ChEBI" id="CHEBI:29105"/>
        <label>2</label>
    </ligand>
</feature>
<keyword evidence="2 6" id="KW-0378">Hydrolase</keyword>
<dbReference type="GO" id="GO:0016813">
    <property type="term" value="F:hydrolase activity, acting on carbon-nitrogen (but not peptide) bonds, in linear amidines"/>
    <property type="evidence" value="ECO:0007669"/>
    <property type="project" value="InterPro"/>
</dbReference>
<dbReference type="InterPro" id="IPR011650">
    <property type="entry name" value="Peptidase_M20_dimer"/>
</dbReference>
<accession>A0A5N1JS82</accession>
<feature type="binding site" evidence="3">
    <location>
        <position position="93"/>
    </location>
    <ligand>
        <name>Zn(2+)</name>
        <dbReference type="ChEBI" id="CHEBI:29105"/>
        <label>1</label>
    </ligand>
</feature>
<feature type="binding site" evidence="4">
    <location>
        <position position="288"/>
    </location>
    <ligand>
        <name>allantoate</name>
        <dbReference type="ChEBI" id="CHEBI:17536"/>
    </ligand>
</feature>
<dbReference type="SUPFAM" id="SSF55031">
    <property type="entry name" value="Bacterial exopeptidase dimerisation domain"/>
    <property type="match status" value="1"/>
</dbReference>
<dbReference type="Gene3D" id="3.30.70.360">
    <property type="match status" value="1"/>
</dbReference>
<dbReference type="PIRSF" id="PIRSF001235">
    <property type="entry name" value="Amidase_carbamoylase"/>
    <property type="match status" value="1"/>
</dbReference>
<dbReference type="InterPro" id="IPR001261">
    <property type="entry name" value="ArgE/DapE_CS"/>
</dbReference>
<feature type="binding site" evidence="3">
    <location>
        <position position="200"/>
    </location>
    <ligand>
        <name>Zn(2+)</name>
        <dbReference type="ChEBI" id="CHEBI:29105"/>
        <label>1</label>
    </ligand>
</feature>
<evidence type="ECO:0000256" key="4">
    <source>
        <dbReference type="PIRSR" id="PIRSR001235-2"/>
    </source>
</evidence>
<dbReference type="InterPro" id="IPR036264">
    <property type="entry name" value="Bact_exopeptidase_dim_dom"/>
</dbReference>
<dbReference type="NCBIfam" id="NF009531">
    <property type="entry name" value="PRK12893.1-5"/>
    <property type="match status" value="1"/>
</dbReference>
<dbReference type="RefSeq" id="WP_151094320.1">
    <property type="nucleotide sequence ID" value="NZ_VYXQ01000014.1"/>
</dbReference>
<feature type="binding site" evidence="4">
    <location>
        <position position="225"/>
    </location>
    <ligand>
        <name>allantoate</name>
        <dbReference type="ChEBI" id="CHEBI:17536"/>
    </ligand>
</feature>
<dbReference type="CDD" id="cd03884">
    <property type="entry name" value="M20_bAS"/>
    <property type="match status" value="1"/>
</dbReference>
<dbReference type="AlphaFoldDB" id="A0A5N1JS82"/>
<feature type="binding site" evidence="3">
    <location>
        <position position="104"/>
    </location>
    <ligand>
        <name>Zn(2+)</name>
        <dbReference type="ChEBI" id="CHEBI:29105"/>
        <label>1</label>
    </ligand>
</feature>
<keyword evidence="3" id="KW-0862">Zinc</keyword>
<protein>
    <submittedName>
        <fullName evidence="6">Zn-dependent hydrolase</fullName>
    </submittedName>
</protein>
<dbReference type="InterPro" id="IPR002933">
    <property type="entry name" value="Peptidase_M20"/>
</dbReference>
<evidence type="ECO:0000256" key="3">
    <source>
        <dbReference type="PIRSR" id="PIRSR001235-1"/>
    </source>
</evidence>
<evidence type="ECO:0000259" key="5">
    <source>
        <dbReference type="Pfam" id="PF07687"/>
    </source>
</evidence>
<reference evidence="6 7" key="1">
    <citation type="submission" date="2019-09" db="EMBL/GenBank/DDBJ databases">
        <title>Biological control of the noxious weed angled onion (Allium triquetrum) thwarted by endophytic bacteria in Victoria, Australia.</title>
        <authorList>
            <person name="Tehranchian P."/>
            <person name="Adair R.J."/>
            <person name="Van T.H."/>
            <person name="Morrison P.D."/>
            <person name="Williams H."/>
            <person name="Lawrie A.C."/>
        </authorList>
    </citation>
    <scope>NUCLEOTIDE SEQUENCE [LARGE SCALE GENOMIC DNA]</scope>
    <source>
        <strain evidence="6 7">RPTAtOch1</strain>
    </source>
</reference>
<comment type="cofactor">
    <cofactor evidence="3">
        <name>Zn(2+)</name>
        <dbReference type="ChEBI" id="CHEBI:29105"/>
    </cofactor>
    <text evidence="3">Binds 2 Zn(2+) ions per subunit.</text>
</comment>
<dbReference type="PANTHER" id="PTHR32494:SF5">
    <property type="entry name" value="ALLANTOATE AMIDOHYDROLASE"/>
    <property type="match status" value="1"/>
</dbReference>
<comment type="similarity">
    <text evidence="1">Belongs to the peptidase M20 family.</text>
</comment>
<comment type="caution">
    <text evidence="6">The sequence shown here is derived from an EMBL/GenBank/DDBJ whole genome shotgun (WGS) entry which is preliminary data.</text>
</comment>
<keyword evidence="7" id="KW-1185">Reference proteome</keyword>
<evidence type="ECO:0000313" key="7">
    <source>
        <dbReference type="Proteomes" id="UP000327108"/>
    </source>
</evidence>
<dbReference type="SUPFAM" id="SSF53187">
    <property type="entry name" value="Zn-dependent exopeptidases"/>
    <property type="match status" value="1"/>
</dbReference>
<dbReference type="Gene3D" id="3.40.630.10">
    <property type="entry name" value="Zn peptidases"/>
    <property type="match status" value="1"/>
</dbReference>
<dbReference type="InterPro" id="IPR010158">
    <property type="entry name" value="Amidase_Cbmase"/>
</dbReference>
<dbReference type="Pfam" id="PF01546">
    <property type="entry name" value="Peptidase_M20"/>
    <property type="match status" value="1"/>
</dbReference>
<name>A0A5N1JS82_9HYPH</name>
<gene>
    <name evidence="6" type="ORF">F3W84_14715</name>
</gene>
<evidence type="ECO:0000256" key="2">
    <source>
        <dbReference type="ARBA" id="ARBA00022801"/>
    </source>
</evidence>
<dbReference type="NCBIfam" id="TIGR01879">
    <property type="entry name" value="hydantase"/>
    <property type="match status" value="1"/>
</dbReference>
<dbReference type="Pfam" id="PF07687">
    <property type="entry name" value="M20_dimer"/>
    <property type="match status" value="1"/>
</dbReference>
<dbReference type="PANTHER" id="PTHR32494">
    <property type="entry name" value="ALLANTOATE DEIMINASE-RELATED"/>
    <property type="match status" value="1"/>
</dbReference>
<feature type="binding site" evidence="3">
    <location>
        <position position="104"/>
    </location>
    <ligand>
        <name>Zn(2+)</name>
        <dbReference type="ChEBI" id="CHEBI:29105"/>
        <label>2</label>
    </ligand>
</feature>
<feature type="binding site" evidence="3">
    <location>
        <position position="396"/>
    </location>
    <ligand>
        <name>Zn(2+)</name>
        <dbReference type="ChEBI" id="CHEBI:29105"/>
        <label>2</label>
    </ligand>
</feature>
<feature type="binding site" evidence="4">
    <location>
        <position position="301"/>
    </location>
    <ligand>
        <name>allantoate</name>
        <dbReference type="ChEBI" id="CHEBI:17536"/>
    </ligand>
</feature>
<organism evidence="6 7">
    <name type="scientific">Ochrobactrum quorumnocens</name>
    <dbReference type="NCBI Taxonomy" id="271865"/>
    <lineage>
        <taxon>Bacteria</taxon>
        <taxon>Pseudomonadati</taxon>
        <taxon>Pseudomonadota</taxon>
        <taxon>Alphaproteobacteria</taxon>
        <taxon>Hyphomicrobiales</taxon>
        <taxon>Brucellaceae</taxon>
        <taxon>Brucella/Ochrobactrum group</taxon>
        <taxon>Ochrobactrum</taxon>
    </lineage>
</organism>
<keyword evidence="3" id="KW-0479">Metal-binding</keyword>
<proteinExistence type="inferred from homology"/>
<feature type="domain" description="Peptidase M20 dimerisation" evidence="5">
    <location>
        <begin position="220"/>
        <end position="316"/>
    </location>
</feature>
<sequence length="431" mass="45929">MVKNLPVEASRIEQDLEALARMTEPDRPYTRRVFTPLYLQGRAYLEQRMREAGLRTRIDVAGNLIGHRSGSGLAQGQGQGKGQGPGVIMLGSHSDTVPAGGRFDGVAGVVAALEVARALSVHGIELVHDLEVVDFLAEEVSPFGVSCIGSRGMTGQLPQQWLTRVSDGRMLQTALEDVGGDAEAVLGHRRDDLAAFLELHIEQGPVLETAQSDIGIVTAIAGISRFEIILEGRADHAGTTPMPQRCDALVAAAKLVLDINQYAIGRAAMPGHFTATVGEFGIEPNAANVVPAQARLLIDARAEHRDDMQRFAHWLDAATASIASSHGMMRAGVTRLSDNSASPSDDQVLAHLEQACKDLGASYCRLASGAGHDTAWLSKITPSAMIFVPSRGGRSHTPEEWTDTSEITLGAAVLYQAVIALDETLSKPKSI</sequence>